<keyword evidence="10" id="KW-1185">Reference proteome</keyword>
<feature type="region of interest" description="Disordered" evidence="6">
    <location>
        <begin position="275"/>
        <end position="296"/>
    </location>
</feature>
<comment type="caution">
    <text evidence="9">The sequence shown here is derived from an EMBL/GenBank/DDBJ whole genome shotgun (WGS) entry which is preliminary data.</text>
</comment>
<feature type="domain" description="Rhodopsin" evidence="8">
    <location>
        <begin position="32"/>
        <end position="160"/>
    </location>
</feature>
<evidence type="ECO:0000256" key="3">
    <source>
        <dbReference type="ARBA" id="ARBA00022989"/>
    </source>
</evidence>
<evidence type="ECO:0000313" key="9">
    <source>
        <dbReference type="EMBL" id="TEY80420.1"/>
    </source>
</evidence>
<dbReference type="OrthoDB" id="5429740at2759"/>
<dbReference type="PANTHER" id="PTHR33048:SF146">
    <property type="entry name" value="INTEGRAL MEMBRANE PROTEIN"/>
    <property type="match status" value="1"/>
</dbReference>
<dbReference type="GO" id="GO:0016020">
    <property type="term" value="C:membrane"/>
    <property type="evidence" value="ECO:0007669"/>
    <property type="project" value="UniProtKB-SubCell"/>
</dbReference>
<organism evidence="9 10">
    <name type="scientific">Botryotinia calthae</name>
    <dbReference type="NCBI Taxonomy" id="38488"/>
    <lineage>
        <taxon>Eukaryota</taxon>
        <taxon>Fungi</taxon>
        <taxon>Dikarya</taxon>
        <taxon>Ascomycota</taxon>
        <taxon>Pezizomycotina</taxon>
        <taxon>Leotiomycetes</taxon>
        <taxon>Helotiales</taxon>
        <taxon>Sclerotiniaceae</taxon>
        <taxon>Botryotinia</taxon>
    </lineage>
</organism>
<dbReference type="AlphaFoldDB" id="A0A4Y8DCN3"/>
<evidence type="ECO:0000256" key="6">
    <source>
        <dbReference type="SAM" id="MobiDB-lite"/>
    </source>
</evidence>
<dbReference type="Pfam" id="PF20684">
    <property type="entry name" value="Fung_rhodopsin"/>
    <property type="match status" value="1"/>
</dbReference>
<evidence type="ECO:0000256" key="4">
    <source>
        <dbReference type="ARBA" id="ARBA00023136"/>
    </source>
</evidence>
<comment type="similarity">
    <text evidence="5">Belongs to the SAT4 family.</text>
</comment>
<accession>A0A4Y8DCN3</accession>
<name>A0A4Y8DCN3_9HELO</name>
<proteinExistence type="inferred from homology"/>
<dbReference type="PANTHER" id="PTHR33048">
    <property type="entry name" value="PTH11-LIKE INTEGRAL MEMBRANE PROTEIN (AFU_ORTHOLOGUE AFUA_5G11245)"/>
    <property type="match status" value="1"/>
</dbReference>
<evidence type="ECO:0000256" key="5">
    <source>
        <dbReference type="ARBA" id="ARBA00038359"/>
    </source>
</evidence>
<protein>
    <recommendedName>
        <fullName evidence="8">Rhodopsin domain-containing protein</fullName>
    </recommendedName>
</protein>
<dbReference type="STRING" id="38488.A0A4Y8DCN3"/>
<keyword evidence="2 7" id="KW-0812">Transmembrane</keyword>
<evidence type="ECO:0000313" key="10">
    <source>
        <dbReference type="Proteomes" id="UP000297299"/>
    </source>
</evidence>
<feature type="transmembrane region" description="Helical" evidence="7">
    <location>
        <begin position="126"/>
        <end position="146"/>
    </location>
</feature>
<dbReference type="EMBL" id="PHWZ01000038">
    <property type="protein sequence ID" value="TEY80420.1"/>
    <property type="molecule type" value="Genomic_DNA"/>
</dbReference>
<dbReference type="InterPro" id="IPR052337">
    <property type="entry name" value="SAT4-like"/>
</dbReference>
<feature type="transmembrane region" description="Helical" evidence="7">
    <location>
        <begin position="47"/>
        <end position="70"/>
    </location>
</feature>
<reference evidence="9 10" key="1">
    <citation type="submission" date="2017-11" db="EMBL/GenBank/DDBJ databases">
        <title>Comparative genomics of Botrytis spp.</title>
        <authorList>
            <person name="Valero-Jimenez C.A."/>
            <person name="Tapia P."/>
            <person name="Veloso J."/>
            <person name="Silva-Moreno E."/>
            <person name="Staats M."/>
            <person name="Valdes J.H."/>
            <person name="Van Kan J.A.L."/>
        </authorList>
    </citation>
    <scope>NUCLEOTIDE SEQUENCE [LARGE SCALE GENOMIC DNA]</scope>
    <source>
        <strain evidence="9 10">MUCL2830</strain>
    </source>
</reference>
<feature type="transmembrane region" description="Helical" evidence="7">
    <location>
        <begin position="244"/>
        <end position="264"/>
    </location>
</feature>
<evidence type="ECO:0000256" key="7">
    <source>
        <dbReference type="SAM" id="Phobius"/>
    </source>
</evidence>
<feature type="transmembrane region" description="Helical" evidence="7">
    <location>
        <begin position="12"/>
        <end position="35"/>
    </location>
</feature>
<evidence type="ECO:0000256" key="2">
    <source>
        <dbReference type="ARBA" id="ARBA00022692"/>
    </source>
</evidence>
<feature type="transmembrane region" description="Helical" evidence="7">
    <location>
        <begin position="202"/>
        <end position="223"/>
    </location>
</feature>
<feature type="transmembrane region" description="Helical" evidence="7">
    <location>
        <begin position="90"/>
        <end position="114"/>
    </location>
</feature>
<gene>
    <name evidence="9" type="ORF">BOTCAL_0038g00180</name>
</gene>
<sequence length="373" mass="41340">MASTLADENLGPALVIVSWSFAAVAIIVVCTRYYVRLRIVRKFTIDDGLILLVLCPALGDSVLCTISVHHGLGRHIQFLTPEQIKNTIKWVYVCEFFSIMSPGFGSISFASLLLELIPPTKWRKRYLWTIITCQFIVEIVTVIISFSQCRPMRGLWDPNVHLPIAGRRRYNSEPDTFKDPLLESSNEVENEDLALGPNGPGAFLVCLIILNAYFFSAMVASIVKTMELRAITEKGDATHAMAVMAIWWTIEAYLVLIAASIPTLKPLINTRTSHTNRSKSNYWTSSQQKVKPSSSDDIISKVPATYTAKADAYPMKDLETRDVQTGGGGDDKISKETTMSITYENASTLEIGRAEGSRSSLWPIPLGKISGRA</sequence>
<comment type="subcellular location">
    <subcellularLocation>
        <location evidence="1">Membrane</location>
        <topology evidence="1">Multi-pass membrane protein</topology>
    </subcellularLocation>
</comment>
<dbReference type="InterPro" id="IPR049326">
    <property type="entry name" value="Rhodopsin_dom_fungi"/>
</dbReference>
<keyword evidence="3 7" id="KW-1133">Transmembrane helix</keyword>
<dbReference type="Proteomes" id="UP000297299">
    <property type="component" value="Unassembled WGS sequence"/>
</dbReference>
<evidence type="ECO:0000259" key="8">
    <source>
        <dbReference type="Pfam" id="PF20684"/>
    </source>
</evidence>
<keyword evidence="4 7" id="KW-0472">Membrane</keyword>
<evidence type="ECO:0000256" key="1">
    <source>
        <dbReference type="ARBA" id="ARBA00004141"/>
    </source>
</evidence>